<dbReference type="AlphaFoldDB" id="A0A645BEL7"/>
<protein>
    <submittedName>
        <fullName evidence="2">Uncharacterized protein</fullName>
    </submittedName>
</protein>
<sequence length="151" mass="16809">MDFPSLRVRCLDLRTPLIMTRSPGVTFPVRSSSASTSRLWGCEPPLRFSGDSWIWSFWASIKVESSIETLNGPFFPHVSSSQPAKGSSNLKLFCSTMVRCPHLRHWKAAFVILGLTSVAFLIMPSIATKRERCLLLSSLIGTLFGIFITLT</sequence>
<dbReference type="EMBL" id="VSSQ01019662">
    <property type="protein sequence ID" value="MPM63895.1"/>
    <property type="molecule type" value="Genomic_DNA"/>
</dbReference>
<proteinExistence type="predicted"/>
<keyword evidence="1" id="KW-1133">Transmembrane helix</keyword>
<accession>A0A645BEL7</accession>
<keyword evidence="1" id="KW-0472">Membrane</keyword>
<feature type="transmembrane region" description="Helical" evidence="1">
    <location>
        <begin position="106"/>
        <end position="126"/>
    </location>
</feature>
<feature type="transmembrane region" description="Helical" evidence="1">
    <location>
        <begin position="133"/>
        <end position="150"/>
    </location>
</feature>
<gene>
    <name evidence="2" type="ORF">SDC9_110779</name>
</gene>
<evidence type="ECO:0000256" key="1">
    <source>
        <dbReference type="SAM" id="Phobius"/>
    </source>
</evidence>
<name>A0A645BEL7_9ZZZZ</name>
<organism evidence="2">
    <name type="scientific">bioreactor metagenome</name>
    <dbReference type="NCBI Taxonomy" id="1076179"/>
    <lineage>
        <taxon>unclassified sequences</taxon>
        <taxon>metagenomes</taxon>
        <taxon>ecological metagenomes</taxon>
    </lineage>
</organism>
<keyword evidence="1" id="KW-0812">Transmembrane</keyword>
<comment type="caution">
    <text evidence="2">The sequence shown here is derived from an EMBL/GenBank/DDBJ whole genome shotgun (WGS) entry which is preliminary data.</text>
</comment>
<evidence type="ECO:0000313" key="2">
    <source>
        <dbReference type="EMBL" id="MPM63895.1"/>
    </source>
</evidence>
<reference evidence="2" key="1">
    <citation type="submission" date="2019-08" db="EMBL/GenBank/DDBJ databases">
        <authorList>
            <person name="Kucharzyk K."/>
            <person name="Murdoch R.W."/>
            <person name="Higgins S."/>
            <person name="Loffler F."/>
        </authorList>
    </citation>
    <scope>NUCLEOTIDE SEQUENCE</scope>
</reference>